<evidence type="ECO:0000313" key="2">
    <source>
        <dbReference type="Proteomes" id="UP000572212"/>
    </source>
</evidence>
<proteinExistence type="predicted"/>
<gene>
    <name evidence="1" type="ORF">GGQ92_002560</name>
</gene>
<accession>A0A841RS28</accession>
<dbReference type="InterPro" id="IPR036249">
    <property type="entry name" value="Thioredoxin-like_sf"/>
</dbReference>
<dbReference type="EMBL" id="JACHON010000016">
    <property type="protein sequence ID" value="MBB6513744.1"/>
    <property type="molecule type" value="Genomic_DNA"/>
</dbReference>
<comment type="caution">
    <text evidence="1">The sequence shown here is derived from an EMBL/GenBank/DDBJ whole genome shotgun (WGS) entry which is preliminary data.</text>
</comment>
<dbReference type="AlphaFoldDB" id="A0A841RS28"/>
<dbReference type="InterPro" id="IPR008554">
    <property type="entry name" value="Glutaredoxin-like"/>
</dbReference>
<dbReference type="Gene3D" id="3.40.30.10">
    <property type="entry name" value="Glutaredoxin"/>
    <property type="match status" value="1"/>
</dbReference>
<organism evidence="1 2">
    <name type="scientific">Gracilibacillus halotolerans</name>
    <dbReference type="NCBI Taxonomy" id="74386"/>
    <lineage>
        <taxon>Bacteria</taxon>
        <taxon>Bacillati</taxon>
        <taxon>Bacillota</taxon>
        <taxon>Bacilli</taxon>
        <taxon>Bacillales</taxon>
        <taxon>Bacillaceae</taxon>
        <taxon>Gracilibacillus</taxon>
    </lineage>
</organism>
<dbReference type="RefSeq" id="WP_184249482.1">
    <property type="nucleotide sequence ID" value="NZ_BAAACU010000056.1"/>
</dbReference>
<keyword evidence="2" id="KW-1185">Reference proteome</keyword>
<dbReference type="Proteomes" id="UP000572212">
    <property type="component" value="Unassembled WGS sequence"/>
</dbReference>
<evidence type="ECO:0000313" key="1">
    <source>
        <dbReference type="EMBL" id="MBB6513744.1"/>
    </source>
</evidence>
<dbReference type="Pfam" id="PF05768">
    <property type="entry name" value="Glrx-like"/>
    <property type="match status" value="1"/>
</dbReference>
<reference evidence="1 2" key="1">
    <citation type="submission" date="2020-08" db="EMBL/GenBank/DDBJ databases">
        <title>Genomic Encyclopedia of Type Strains, Phase IV (KMG-IV): sequencing the most valuable type-strain genomes for metagenomic binning, comparative biology and taxonomic classification.</title>
        <authorList>
            <person name="Goeker M."/>
        </authorList>
    </citation>
    <scope>NUCLEOTIDE SEQUENCE [LARGE SCALE GENOMIC DNA]</scope>
    <source>
        <strain evidence="1 2">DSM 11805</strain>
    </source>
</reference>
<sequence length="86" mass="10389">MIVEFVLYMKENCSLCEDAKVVLDLLKNEYLFEYREKDIYTDEELLEKYHLSIPVLEYRNHVVDEGNIDYFVVENFLRNNKLSENS</sequence>
<name>A0A841RS28_9BACI</name>
<dbReference type="SUPFAM" id="SSF52833">
    <property type="entry name" value="Thioredoxin-like"/>
    <property type="match status" value="1"/>
</dbReference>
<protein>
    <submittedName>
        <fullName evidence="1">Glutaredoxin</fullName>
    </submittedName>
</protein>